<organism evidence="1 2">
    <name type="scientific">Chromobacterium indicum</name>
    <dbReference type="NCBI Taxonomy" id="3110228"/>
    <lineage>
        <taxon>Bacteria</taxon>
        <taxon>Pseudomonadati</taxon>
        <taxon>Pseudomonadota</taxon>
        <taxon>Betaproteobacteria</taxon>
        <taxon>Neisseriales</taxon>
        <taxon>Chromobacteriaceae</taxon>
        <taxon>Chromobacterium</taxon>
    </lineage>
</organism>
<protein>
    <recommendedName>
        <fullName evidence="3">Phage tail protein</fullName>
    </recommendedName>
</protein>
<evidence type="ECO:0008006" key="3">
    <source>
        <dbReference type="Google" id="ProtNLM"/>
    </source>
</evidence>
<dbReference type="Proteomes" id="UP001405405">
    <property type="component" value="Unassembled WGS sequence"/>
</dbReference>
<reference evidence="1 2" key="1">
    <citation type="submission" date="2023-12" db="EMBL/GenBank/DDBJ databases">
        <title>Chromobacterium sp. strain TRC.1.1.SA producing antimicrobial pigment.</title>
        <authorList>
            <person name="Verma N."/>
            <person name="Choksket S."/>
            <person name="Pinnaka A.K."/>
            <person name="Korpole S."/>
        </authorList>
    </citation>
    <scope>NUCLEOTIDE SEQUENCE [LARGE SCALE GENOMIC DNA]</scope>
    <source>
        <strain evidence="1 2">TRC1.1.SA</strain>
    </source>
</reference>
<dbReference type="EMBL" id="JAYFSJ010000001">
    <property type="protein sequence ID" value="MEN7429153.1"/>
    <property type="molecule type" value="Genomic_DNA"/>
</dbReference>
<accession>A0ABV0CE70</accession>
<sequence length="115" mass="12564">MAISALPSFVLIDLDGYSEKPDYGLQRSAMDGGMPKQRARWSLPIVGRSVTLLIGGAGNREIFDSWYGEDLHGGADWFTVKLFGKPLRARFTETLTFRPTGPDAWAASATIETIG</sequence>
<proteinExistence type="predicted"/>
<gene>
    <name evidence="1" type="ORF">VA599_00260</name>
</gene>
<dbReference type="RefSeq" id="WP_346787271.1">
    <property type="nucleotide sequence ID" value="NZ_JAYFSJ010000001.1"/>
</dbReference>
<name>A0ABV0CE70_9NEIS</name>
<comment type="caution">
    <text evidence="1">The sequence shown here is derived from an EMBL/GenBank/DDBJ whole genome shotgun (WGS) entry which is preliminary data.</text>
</comment>
<evidence type="ECO:0000313" key="2">
    <source>
        <dbReference type="Proteomes" id="UP001405405"/>
    </source>
</evidence>
<evidence type="ECO:0000313" key="1">
    <source>
        <dbReference type="EMBL" id="MEN7429153.1"/>
    </source>
</evidence>
<keyword evidence="2" id="KW-1185">Reference proteome</keyword>